<evidence type="ECO:0000259" key="9">
    <source>
        <dbReference type="Pfam" id="PF20730"/>
    </source>
</evidence>
<keyword evidence="4 7" id="KW-0812">Transmembrane</keyword>
<comment type="similarity">
    <text evidence="2">Belongs to the UPF0702 family.</text>
</comment>
<dbReference type="InterPro" id="IPR023090">
    <property type="entry name" value="UPF0702_alpha/beta_dom_sf"/>
</dbReference>
<keyword evidence="11" id="KW-1185">Reference proteome</keyword>
<feature type="domain" description="YetF-like N-terminal transmembrane" evidence="9">
    <location>
        <begin position="26"/>
        <end position="88"/>
    </location>
</feature>
<comment type="subcellular location">
    <subcellularLocation>
        <location evidence="1">Cell membrane</location>
        <topology evidence="1">Multi-pass membrane protein</topology>
    </subcellularLocation>
</comment>
<evidence type="ECO:0000259" key="8">
    <source>
        <dbReference type="Pfam" id="PF04239"/>
    </source>
</evidence>
<reference evidence="10 11" key="1">
    <citation type="submission" date="2024-02" db="EMBL/GenBank/DDBJ databases">
        <title>The whole genome sequence of five bacterial samples isolated from Abu Dhabi Sabkha-shore region.</title>
        <authorList>
            <person name="Sudalaimuthuasari N."/>
            <person name="Sarfraz B."/>
            <person name="Tuyisabe J.D."/>
            <person name="Mugisha Ntwali L.D.M."/>
            <person name="Ali A.I.A.A."/>
            <person name="Almansoori S.Z.A."/>
            <person name="Alajami H.S.A."/>
            <person name="Almeqbaali A.A.S."/>
            <person name="Kundu B."/>
            <person name="Saeed E.E."/>
            <person name="Sukumarinath V."/>
            <person name="Mishra A.K."/>
            <person name="Hazzouri K.M."/>
            <person name="Almaskari R."/>
            <person name="Sharma A.K."/>
            <person name="Amiri K.M.A."/>
        </authorList>
    </citation>
    <scope>NUCLEOTIDE SEQUENCE [LARGE SCALE GENOMIC DNA]</scope>
    <source>
        <strain evidence="11">kcgeb_sd</strain>
    </source>
</reference>
<feature type="transmembrane region" description="Helical" evidence="7">
    <location>
        <begin position="46"/>
        <end position="64"/>
    </location>
</feature>
<dbReference type="Pfam" id="PF20730">
    <property type="entry name" value="YetF_N"/>
    <property type="match status" value="1"/>
</dbReference>
<dbReference type="RefSeq" id="WP_338446548.1">
    <property type="nucleotide sequence ID" value="NZ_CP144918.1"/>
</dbReference>
<evidence type="ECO:0000256" key="6">
    <source>
        <dbReference type="ARBA" id="ARBA00023136"/>
    </source>
</evidence>
<organism evidence="10 11">
    <name type="scientific">Pelagerythrobacter marensis</name>
    <dbReference type="NCBI Taxonomy" id="543877"/>
    <lineage>
        <taxon>Bacteria</taxon>
        <taxon>Pseudomonadati</taxon>
        <taxon>Pseudomonadota</taxon>
        <taxon>Alphaproteobacteria</taxon>
        <taxon>Sphingomonadales</taxon>
        <taxon>Erythrobacteraceae</taxon>
        <taxon>Pelagerythrobacter</taxon>
    </lineage>
</organism>
<keyword evidence="3" id="KW-1003">Cell membrane</keyword>
<gene>
    <name evidence="10" type="ORF">V5F89_01760</name>
</gene>
<dbReference type="PANTHER" id="PTHR34582">
    <property type="entry name" value="UPF0702 TRANSMEMBRANE PROTEIN YCAP"/>
    <property type="match status" value="1"/>
</dbReference>
<keyword evidence="5 7" id="KW-1133">Transmembrane helix</keyword>
<dbReference type="InterPro" id="IPR007353">
    <property type="entry name" value="DUF421"/>
</dbReference>
<feature type="domain" description="YetF C-terminal" evidence="8">
    <location>
        <begin position="92"/>
        <end position="161"/>
    </location>
</feature>
<protein>
    <submittedName>
        <fullName evidence="10">YetF domain-containing protein</fullName>
    </submittedName>
</protein>
<evidence type="ECO:0000256" key="2">
    <source>
        <dbReference type="ARBA" id="ARBA00006448"/>
    </source>
</evidence>
<sequence length="181" mass="19457">MEFDPSLLAHHSRLAEVAILSLAFYVTIVVLTRLSGKRTTSQMNNFDWIITVVVGSLAASGILLRDVSYAEATAAIVALGVCQYAVTFVSVRSSTFTKAVKAEPTLLLHKGTFIDDALKRTRVTRSEVESALRQEGIVDPAGANWVILETDGTLAVIPRSDTPLADAPVMESVERPDGLTA</sequence>
<proteinExistence type="inferred from homology"/>
<feature type="transmembrane region" description="Helical" evidence="7">
    <location>
        <begin position="14"/>
        <end position="34"/>
    </location>
</feature>
<dbReference type="Proteomes" id="UP001335183">
    <property type="component" value="Chromosome"/>
</dbReference>
<evidence type="ECO:0000313" key="10">
    <source>
        <dbReference type="EMBL" id="WWA47659.1"/>
    </source>
</evidence>
<dbReference type="EMBL" id="CP144918">
    <property type="protein sequence ID" value="WWA47659.1"/>
    <property type="molecule type" value="Genomic_DNA"/>
</dbReference>
<evidence type="ECO:0000256" key="1">
    <source>
        <dbReference type="ARBA" id="ARBA00004651"/>
    </source>
</evidence>
<evidence type="ECO:0000256" key="7">
    <source>
        <dbReference type="SAM" id="Phobius"/>
    </source>
</evidence>
<dbReference type="Gene3D" id="3.30.240.20">
    <property type="entry name" value="bsu07140 like domains"/>
    <property type="match status" value="1"/>
</dbReference>
<accession>A0ABZ2D669</accession>
<dbReference type="PANTHER" id="PTHR34582:SF6">
    <property type="entry name" value="UPF0702 TRANSMEMBRANE PROTEIN YCAP"/>
    <property type="match status" value="1"/>
</dbReference>
<keyword evidence="6 7" id="KW-0472">Membrane</keyword>
<evidence type="ECO:0000256" key="3">
    <source>
        <dbReference type="ARBA" id="ARBA00022475"/>
    </source>
</evidence>
<evidence type="ECO:0000256" key="4">
    <source>
        <dbReference type="ARBA" id="ARBA00022692"/>
    </source>
</evidence>
<evidence type="ECO:0000313" key="11">
    <source>
        <dbReference type="Proteomes" id="UP001335183"/>
    </source>
</evidence>
<dbReference type="Pfam" id="PF04239">
    <property type="entry name" value="DUF421"/>
    <property type="match status" value="1"/>
</dbReference>
<feature type="transmembrane region" description="Helical" evidence="7">
    <location>
        <begin position="70"/>
        <end position="91"/>
    </location>
</feature>
<dbReference type="InterPro" id="IPR048454">
    <property type="entry name" value="YetF_N"/>
</dbReference>
<evidence type="ECO:0000256" key="5">
    <source>
        <dbReference type="ARBA" id="ARBA00022989"/>
    </source>
</evidence>
<name>A0ABZ2D669_9SPHN</name>